<proteinExistence type="predicted"/>
<evidence type="ECO:0000313" key="1">
    <source>
        <dbReference type="EMBL" id="KAG2438768.1"/>
    </source>
</evidence>
<sequence length="357" mass="37309">MVYAATVAPEDARDACSANPNCTAWVRYVGSPDQGLYCTGGIAWVQPYVNASVYLKLPGYPAPPGYISIPDAFPVPEAGQNMVYAATVAPEDARDACSANPNCTAWVRYVGSPDQGLYCTGGIAWVQPYVNASVYLKKNPGLGLQEDRLQRGMISGGQAGARCVDTWPSAAASVTCDALFRDHCPRPSAWCRGSTEIYRAEDCTGDGVPEHVCYDLAGRRGTIRRSSSGTCVDSWPAVPYLMPASVCPAVFNPSHPTCSAAFTSPSTIGHMASGYLNNFDCDGAHDLSTQGSGWHEAGLGYGTGTDLLIRKSAAAASTTTTLTQPACSASPTWSAPDTSFASNAAACTTSSTFTATG</sequence>
<dbReference type="AlphaFoldDB" id="A0A835T987"/>
<evidence type="ECO:0000313" key="2">
    <source>
        <dbReference type="Proteomes" id="UP000650467"/>
    </source>
</evidence>
<keyword evidence="2" id="KW-1185">Reference proteome</keyword>
<comment type="caution">
    <text evidence="1">The sequence shown here is derived from an EMBL/GenBank/DDBJ whole genome shotgun (WGS) entry which is preliminary data.</text>
</comment>
<name>A0A835T987_CHLIN</name>
<organism evidence="1 2">
    <name type="scientific">Chlamydomonas incerta</name>
    <dbReference type="NCBI Taxonomy" id="51695"/>
    <lineage>
        <taxon>Eukaryota</taxon>
        <taxon>Viridiplantae</taxon>
        <taxon>Chlorophyta</taxon>
        <taxon>core chlorophytes</taxon>
        <taxon>Chlorophyceae</taxon>
        <taxon>CS clade</taxon>
        <taxon>Chlamydomonadales</taxon>
        <taxon>Chlamydomonadaceae</taxon>
        <taxon>Chlamydomonas</taxon>
    </lineage>
</organism>
<protein>
    <submittedName>
        <fullName evidence="1">Uncharacterized protein</fullName>
    </submittedName>
</protein>
<reference evidence="1" key="1">
    <citation type="journal article" date="2020" name="bioRxiv">
        <title>Comparative genomics of Chlamydomonas.</title>
        <authorList>
            <person name="Craig R.J."/>
            <person name="Hasan A.R."/>
            <person name="Ness R.W."/>
            <person name="Keightley P.D."/>
        </authorList>
    </citation>
    <scope>NUCLEOTIDE SEQUENCE</scope>
    <source>
        <strain evidence="1">SAG 7.73</strain>
    </source>
</reference>
<dbReference type="Proteomes" id="UP000650467">
    <property type="component" value="Unassembled WGS sequence"/>
</dbReference>
<accession>A0A835T987</accession>
<gene>
    <name evidence="1" type="ORF">HXX76_005310</name>
</gene>
<dbReference type="EMBL" id="JAEHOC010000009">
    <property type="protein sequence ID" value="KAG2438768.1"/>
    <property type="molecule type" value="Genomic_DNA"/>
</dbReference>